<comment type="similarity">
    <text evidence="1 3 4">Belongs to the GroES chaperonin family.</text>
</comment>
<protein>
    <recommendedName>
        <fullName evidence="3">Co-chaperonin GroES</fullName>
    </recommendedName>
    <alternativeName>
        <fullName evidence="3">10 kDa chaperonin</fullName>
    </alternativeName>
    <alternativeName>
        <fullName evidence="3">Chaperonin-10</fullName>
        <shortName evidence="3">Cpn10</shortName>
    </alternativeName>
</protein>
<comment type="subunit">
    <text evidence="3">Heptamer of 7 subunits arranged in a ring. Interacts with the chaperonin GroEL.</text>
</comment>
<dbReference type="GO" id="GO:0005524">
    <property type="term" value="F:ATP binding"/>
    <property type="evidence" value="ECO:0007669"/>
    <property type="project" value="InterPro"/>
</dbReference>
<dbReference type="PANTHER" id="PTHR10772">
    <property type="entry name" value="10 KDA HEAT SHOCK PROTEIN"/>
    <property type="match status" value="1"/>
</dbReference>
<evidence type="ECO:0000256" key="2">
    <source>
        <dbReference type="ARBA" id="ARBA00023186"/>
    </source>
</evidence>
<gene>
    <name evidence="3" type="primary">groES</name>
    <name evidence="3" type="synonym">groS</name>
    <name evidence="5" type="ORF">KC614_01500</name>
</gene>
<dbReference type="FunFam" id="2.30.33.40:FF:000001">
    <property type="entry name" value="10 kDa chaperonin"/>
    <property type="match status" value="1"/>
</dbReference>
<dbReference type="Gene3D" id="2.30.33.40">
    <property type="entry name" value="GroES chaperonin"/>
    <property type="match status" value="1"/>
</dbReference>
<dbReference type="GO" id="GO:0051087">
    <property type="term" value="F:protein-folding chaperone binding"/>
    <property type="evidence" value="ECO:0007669"/>
    <property type="project" value="TreeGrafter"/>
</dbReference>
<dbReference type="InterPro" id="IPR020818">
    <property type="entry name" value="Chaperonin_GroES"/>
</dbReference>
<dbReference type="Pfam" id="PF00166">
    <property type="entry name" value="Cpn10"/>
    <property type="match status" value="1"/>
</dbReference>
<dbReference type="PANTHER" id="PTHR10772:SF63">
    <property type="entry name" value="20 KDA CHAPERONIN, CHLOROPLASTIC"/>
    <property type="match status" value="1"/>
</dbReference>
<comment type="subcellular location">
    <subcellularLocation>
        <location evidence="3">Cytoplasm</location>
    </subcellularLocation>
</comment>
<dbReference type="Proteomes" id="UP000751518">
    <property type="component" value="Unassembled WGS sequence"/>
</dbReference>
<dbReference type="InterPro" id="IPR011032">
    <property type="entry name" value="GroES-like_sf"/>
</dbReference>
<dbReference type="GO" id="GO:0044183">
    <property type="term" value="F:protein folding chaperone"/>
    <property type="evidence" value="ECO:0007669"/>
    <property type="project" value="InterPro"/>
</dbReference>
<comment type="caution">
    <text evidence="5">The sequence shown here is derived from an EMBL/GenBank/DDBJ whole genome shotgun (WGS) entry which is preliminary data.</text>
</comment>
<dbReference type="HAMAP" id="MF_00580">
    <property type="entry name" value="CH10"/>
    <property type="match status" value="1"/>
</dbReference>
<dbReference type="InterPro" id="IPR037124">
    <property type="entry name" value="Chaperonin_GroES_sf"/>
</dbReference>
<organism evidence="5 6">
    <name type="scientific">candidate division WWE3 bacterium</name>
    <dbReference type="NCBI Taxonomy" id="2053526"/>
    <lineage>
        <taxon>Bacteria</taxon>
        <taxon>Katanobacteria</taxon>
    </lineage>
</organism>
<evidence type="ECO:0000313" key="5">
    <source>
        <dbReference type="EMBL" id="MCA9391864.1"/>
    </source>
</evidence>
<dbReference type="NCBIfam" id="NF001533">
    <property type="entry name" value="PRK00364.2-4"/>
    <property type="match status" value="1"/>
</dbReference>
<evidence type="ECO:0000256" key="3">
    <source>
        <dbReference type="HAMAP-Rule" id="MF_00580"/>
    </source>
</evidence>
<dbReference type="GO" id="GO:0051082">
    <property type="term" value="F:unfolded protein binding"/>
    <property type="evidence" value="ECO:0007669"/>
    <property type="project" value="TreeGrafter"/>
</dbReference>
<dbReference type="EMBL" id="JAGQKZ010000008">
    <property type="protein sequence ID" value="MCA9391864.1"/>
    <property type="molecule type" value="Genomic_DNA"/>
</dbReference>
<keyword evidence="3" id="KW-0963">Cytoplasm</keyword>
<name>A0A955LJZ2_UNCKA</name>
<dbReference type="CDD" id="cd00320">
    <property type="entry name" value="cpn10"/>
    <property type="match status" value="1"/>
</dbReference>
<reference evidence="5" key="2">
    <citation type="journal article" date="2021" name="Microbiome">
        <title>Successional dynamics and alternative stable states in a saline activated sludge microbial community over 9 years.</title>
        <authorList>
            <person name="Wang Y."/>
            <person name="Ye J."/>
            <person name="Ju F."/>
            <person name="Liu L."/>
            <person name="Boyd J.A."/>
            <person name="Deng Y."/>
            <person name="Parks D.H."/>
            <person name="Jiang X."/>
            <person name="Yin X."/>
            <person name="Woodcroft B.J."/>
            <person name="Tyson G.W."/>
            <person name="Hugenholtz P."/>
            <person name="Polz M.F."/>
            <person name="Zhang T."/>
        </authorList>
    </citation>
    <scope>NUCLEOTIDE SEQUENCE</scope>
    <source>
        <strain evidence="5">HKST-UBA03</strain>
    </source>
</reference>
<comment type="function">
    <text evidence="3 4">Together with the chaperonin GroEL, plays an essential role in assisting protein folding. The GroEL-GroES system forms a nano-cage that allows encapsulation of the non-native substrate proteins and provides a physical environment optimized to promote and accelerate protein folding. GroES binds to the apical surface of the GroEL ring, thereby capping the opening of the GroEL channel.</text>
</comment>
<sequence>MVSIENIKPLGDRVIVRPVSKETATESGIIIPDTAAKDKPEQGEVLAVGPGEINEKGERVPMELKVGQIVMFTKYSPNEIEVEGEDLLVIKQKDVLAIIASDNGNNS</sequence>
<accession>A0A955LJZ2</accession>
<dbReference type="GO" id="GO:0046872">
    <property type="term" value="F:metal ion binding"/>
    <property type="evidence" value="ECO:0007669"/>
    <property type="project" value="TreeGrafter"/>
</dbReference>
<proteinExistence type="inferred from homology"/>
<dbReference type="SMART" id="SM00883">
    <property type="entry name" value="Cpn10"/>
    <property type="match status" value="1"/>
</dbReference>
<dbReference type="PROSITE" id="PS00681">
    <property type="entry name" value="CHAPERONINS_CPN10"/>
    <property type="match status" value="1"/>
</dbReference>
<evidence type="ECO:0000256" key="1">
    <source>
        <dbReference type="ARBA" id="ARBA00006975"/>
    </source>
</evidence>
<reference evidence="5" key="1">
    <citation type="submission" date="2020-04" db="EMBL/GenBank/DDBJ databases">
        <authorList>
            <person name="Zhang T."/>
        </authorList>
    </citation>
    <scope>NUCLEOTIDE SEQUENCE</scope>
    <source>
        <strain evidence="5">HKST-UBA03</strain>
    </source>
</reference>
<evidence type="ECO:0000313" key="6">
    <source>
        <dbReference type="Proteomes" id="UP000751518"/>
    </source>
</evidence>
<dbReference type="GO" id="GO:0005737">
    <property type="term" value="C:cytoplasm"/>
    <property type="evidence" value="ECO:0007669"/>
    <property type="project" value="UniProtKB-SubCell"/>
</dbReference>
<dbReference type="SUPFAM" id="SSF50129">
    <property type="entry name" value="GroES-like"/>
    <property type="match status" value="1"/>
</dbReference>
<evidence type="ECO:0000256" key="4">
    <source>
        <dbReference type="RuleBase" id="RU000535"/>
    </source>
</evidence>
<dbReference type="InterPro" id="IPR018369">
    <property type="entry name" value="Chaprnonin_Cpn10_CS"/>
</dbReference>
<dbReference type="PRINTS" id="PR00297">
    <property type="entry name" value="CHAPERONIN10"/>
</dbReference>
<keyword evidence="2 3" id="KW-0143">Chaperone</keyword>
<dbReference type="NCBIfam" id="NF001531">
    <property type="entry name" value="PRK00364.2-2"/>
    <property type="match status" value="1"/>
</dbReference>
<dbReference type="AlphaFoldDB" id="A0A955LJZ2"/>